<evidence type="ECO:0000256" key="1">
    <source>
        <dbReference type="ARBA" id="ARBA00004123"/>
    </source>
</evidence>
<evidence type="ECO:0000256" key="8">
    <source>
        <dbReference type="PROSITE-ProRule" id="PRU00042"/>
    </source>
</evidence>
<keyword evidence="4 8" id="KW-0863">Zinc-finger</keyword>
<feature type="domain" description="C2H2-type" evidence="11">
    <location>
        <begin position="283"/>
        <end position="310"/>
    </location>
</feature>
<feature type="domain" description="C2H2-type" evidence="11">
    <location>
        <begin position="255"/>
        <end position="282"/>
    </location>
</feature>
<dbReference type="GO" id="GO:0005667">
    <property type="term" value="C:transcription regulator complex"/>
    <property type="evidence" value="ECO:0007669"/>
    <property type="project" value="TreeGrafter"/>
</dbReference>
<keyword evidence="7" id="KW-0539">Nucleus</keyword>
<name>B4LBN5_DROVI</name>
<dbReference type="Pfam" id="PF00096">
    <property type="entry name" value="zf-C2H2"/>
    <property type="match status" value="4"/>
</dbReference>
<dbReference type="PROSITE" id="PS00028">
    <property type="entry name" value="ZINC_FINGER_C2H2_1"/>
    <property type="match status" value="4"/>
</dbReference>
<dbReference type="InterPro" id="IPR036236">
    <property type="entry name" value="Znf_C2H2_sf"/>
</dbReference>
<dbReference type="SUPFAM" id="SSF57716">
    <property type="entry name" value="Glucocorticoid receptor-like (DNA-binding domain)"/>
    <property type="match status" value="1"/>
</dbReference>
<evidence type="ECO:0008006" key="15">
    <source>
        <dbReference type="Google" id="ProtNLM"/>
    </source>
</evidence>
<feature type="region of interest" description="Disordered" evidence="10">
    <location>
        <begin position="115"/>
        <end position="188"/>
    </location>
</feature>
<keyword evidence="5 9" id="KW-0862">Zinc</keyword>
<reference evidence="13 14" key="1">
    <citation type="journal article" date="2007" name="Nature">
        <title>Evolution of genes and genomes on the Drosophila phylogeny.</title>
        <authorList>
            <consortium name="Drosophila 12 Genomes Consortium"/>
            <person name="Clark A.G."/>
            <person name="Eisen M.B."/>
            <person name="Smith D.R."/>
            <person name="Bergman C.M."/>
            <person name="Oliver B."/>
            <person name="Markow T.A."/>
            <person name="Kaufman T.C."/>
            <person name="Kellis M."/>
            <person name="Gelbart W."/>
            <person name="Iyer V.N."/>
            <person name="Pollard D.A."/>
            <person name="Sackton T.B."/>
            <person name="Larracuente A.M."/>
            <person name="Singh N.D."/>
            <person name="Abad J.P."/>
            <person name="Abt D.N."/>
            <person name="Adryan B."/>
            <person name="Aguade M."/>
            <person name="Akashi H."/>
            <person name="Anderson W.W."/>
            <person name="Aquadro C.F."/>
            <person name="Ardell D.H."/>
            <person name="Arguello R."/>
            <person name="Artieri C.G."/>
            <person name="Barbash D.A."/>
            <person name="Barker D."/>
            <person name="Barsanti P."/>
            <person name="Batterham P."/>
            <person name="Batzoglou S."/>
            <person name="Begun D."/>
            <person name="Bhutkar A."/>
            <person name="Blanco E."/>
            <person name="Bosak S.A."/>
            <person name="Bradley R.K."/>
            <person name="Brand A.D."/>
            <person name="Brent M.R."/>
            <person name="Brooks A.N."/>
            <person name="Brown R.H."/>
            <person name="Butlin R.K."/>
            <person name="Caggese C."/>
            <person name="Calvi B.R."/>
            <person name="Bernardo de Carvalho A."/>
            <person name="Caspi A."/>
            <person name="Castrezana S."/>
            <person name="Celniker S.E."/>
            <person name="Chang J.L."/>
            <person name="Chapple C."/>
            <person name="Chatterji S."/>
            <person name="Chinwalla A."/>
            <person name="Civetta A."/>
            <person name="Clifton S.W."/>
            <person name="Comeron J.M."/>
            <person name="Costello J.C."/>
            <person name="Coyne J.A."/>
            <person name="Daub J."/>
            <person name="David R.G."/>
            <person name="Delcher A.L."/>
            <person name="Delehaunty K."/>
            <person name="Do C.B."/>
            <person name="Ebling H."/>
            <person name="Edwards K."/>
            <person name="Eickbush T."/>
            <person name="Evans J.D."/>
            <person name="Filipski A."/>
            <person name="Findeiss S."/>
            <person name="Freyhult E."/>
            <person name="Fulton L."/>
            <person name="Fulton R."/>
            <person name="Garcia A.C."/>
            <person name="Gardiner A."/>
            <person name="Garfield D.A."/>
            <person name="Garvin B.E."/>
            <person name="Gibson G."/>
            <person name="Gilbert D."/>
            <person name="Gnerre S."/>
            <person name="Godfrey J."/>
            <person name="Good R."/>
            <person name="Gotea V."/>
            <person name="Gravely B."/>
            <person name="Greenberg A.J."/>
            <person name="Griffiths-Jones S."/>
            <person name="Gross S."/>
            <person name="Guigo R."/>
            <person name="Gustafson E.A."/>
            <person name="Haerty W."/>
            <person name="Hahn M.W."/>
            <person name="Halligan D.L."/>
            <person name="Halpern A.L."/>
            <person name="Halter G.M."/>
            <person name="Han M.V."/>
            <person name="Heger A."/>
            <person name="Hillier L."/>
            <person name="Hinrichs A.S."/>
            <person name="Holmes I."/>
            <person name="Hoskins R.A."/>
            <person name="Hubisz M.J."/>
            <person name="Hultmark D."/>
            <person name="Huntley M.A."/>
            <person name="Jaffe D.B."/>
            <person name="Jagadeeshan S."/>
            <person name="Jeck W.R."/>
            <person name="Johnson J."/>
            <person name="Jones C.D."/>
            <person name="Jordan W.C."/>
            <person name="Karpen G.H."/>
            <person name="Kataoka E."/>
            <person name="Keightley P.D."/>
            <person name="Kheradpour P."/>
            <person name="Kirkness E.F."/>
            <person name="Koerich L.B."/>
            <person name="Kristiansen K."/>
            <person name="Kudrna D."/>
            <person name="Kulathinal R.J."/>
            <person name="Kumar S."/>
            <person name="Kwok R."/>
            <person name="Lander E."/>
            <person name="Langley C.H."/>
            <person name="Lapoint R."/>
            <person name="Lazzaro B.P."/>
            <person name="Lee S.J."/>
            <person name="Levesque L."/>
            <person name="Li R."/>
            <person name="Lin C.F."/>
            <person name="Lin M.F."/>
            <person name="Lindblad-Toh K."/>
            <person name="Llopart A."/>
            <person name="Long M."/>
            <person name="Low L."/>
            <person name="Lozovsky E."/>
            <person name="Lu J."/>
            <person name="Luo M."/>
            <person name="Machado C.A."/>
            <person name="Makalowski W."/>
            <person name="Marzo M."/>
            <person name="Matsuda M."/>
            <person name="Matzkin L."/>
            <person name="McAllister B."/>
            <person name="McBride C.S."/>
            <person name="McKernan B."/>
            <person name="McKernan K."/>
            <person name="Mendez-Lago M."/>
            <person name="Minx P."/>
            <person name="Mollenhauer M.U."/>
            <person name="Montooth K."/>
            <person name="Mount S.M."/>
            <person name="Mu X."/>
            <person name="Myers E."/>
            <person name="Negre B."/>
            <person name="Newfeld S."/>
            <person name="Nielsen R."/>
            <person name="Noor M.A."/>
            <person name="O'Grady P."/>
            <person name="Pachter L."/>
            <person name="Papaceit M."/>
            <person name="Parisi M.J."/>
            <person name="Parisi M."/>
            <person name="Parts L."/>
            <person name="Pedersen J.S."/>
            <person name="Pesole G."/>
            <person name="Phillippy A.M."/>
            <person name="Ponting C.P."/>
            <person name="Pop M."/>
            <person name="Porcelli D."/>
            <person name="Powell J.R."/>
            <person name="Prohaska S."/>
            <person name="Pruitt K."/>
            <person name="Puig M."/>
            <person name="Quesneville H."/>
            <person name="Ram K.R."/>
            <person name="Rand D."/>
            <person name="Rasmussen M.D."/>
            <person name="Reed L.K."/>
            <person name="Reenan R."/>
            <person name="Reily A."/>
            <person name="Remington K.A."/>
            <person name="Rieger T.T."/>
            <person name="Ritchie M.G."/>
            <person name="Robin C."/>
            <person name="Rogers Y.H."/>
            <person name="Rohde C."/>
            <person name="Rozas J."/>
            <person name="Rubenfield M.J."/>
            <person name="Ruiz A."/>
            <person name="Russo S."/>
            <person name="Salzberg S.L."/>
            <person name="Sanchez-Gracia A."/>
            <person name="Saranga D.J."/>
            <person name="Sato H."/>
            <person name="Schaeffer S.W."/>
            <person name="Schatz M.C."/>
            <person name="Schlenke T."/>
            <person name="Schwartz R."/>
            <person name="Segarra C."/>
            <person name="Singh R.S."/>
            <person name="Sirot L."/>
            <person name="Sirota M."/>
            <person name="Sisneros N.B."/>
            <person name="Smith C.D."/>
            <person name="Smith T.F."/>
            <person name="Spieth J."/>
            <person name="Stage D.E."/>
            <person name="Stark A."/>
            <person name="Stephan W."/>
            <person name="Strausberg R.L."/>
            <person name="Strempel S."/>
            <person name="Sturgill D."/>
            <person name="Sutton G."/>
            <person name="Sutton G.G."/>
            <person name="Tao W."/>
            <person name="Teichmann S."/>
            <person name="Tobari Y.N."/>
            <person name="Tomimura Y."/>
            <person name="Tsolas J.M."/>
            <person name="Valente V.L."/>
            <person name="Venter E."/>
            <person name="Venter J.C."/>
            <person name="Vicario S."/>
            <person name="Vieira F.G."/>
            <person name="Vilella A.J."/>
            <person name="Villasante A."/>
            <person name="Walenz B."/>
            <person name="Wang J."/>
            <person name="Wasserman M."/>
            <person name="Watts T."/>
            <person name="Wilson D."/>
            <person name="Wilson R.K."/>
            <person name="Wing R.A."/>
            <person name="Wolfner M.F."/>
            <person name="Wong A."/>
            <person name="Wong G.K."/>
            <person name="Wu C.I."/>
            <person name="Wu G."/>
            <person name="Yamamoto D."/>
            <person name="Yang H.P."/>
            <person name="Yang S.P."/>
            <person name="Yorke J.A."/>
            <person name="Yoshida K."/>
            <person name="Zdobnov E."/>
            <person name="Zhang P."/>
            <person name="Zhang Y."/>
            <person name="Zimin A.V."/>
            <person name="Baldwin J."/>
            <person name="Abdouelleil A."/>
            <person name="Abdulkadir J."/>
            <person name="Abebe A."/>
            <person name="Abera B."/>
            <person name="Abreu J."/>
            <person name="Acer S.C."/>
            <person name="Aftuck L."/>
            <person name="Alexander A."/>
            <person name="An P."/>
            <person name="Anderson E."/>
            <person name="Anderson S."/>
            <person name="Arachi H."/>
            <person name="Azer M."/>
            <person name="Bachantsang P."/>
            <person name="Barry A."/>
            <person name="Bayul T."/>
            <person name="Berlin A."/>
            <person name="Bessette D."/>
            <person name="Bloom T."/>
            <person name="Blye J."/>
            <person name="Boguslavskiy L."/>
            <person name="Bonnet C."/>
            <person name="Boukhgalter B."/>
            <person name="Bourzgui I."/>
            <person name="Brown A."/>
            <person name="Cahill P."/>
            <person name="Channer S."/>
            <person name="Cheshatsang Y."/>
            <person name="Chuda L."/>
            <person name="Citroen M."/>
            <person name="Collymore A."/>
            <person name="Cooke P."/>
            <person name="Costello M."/>
            <person name="D'Aco K."/>
            <person name="Daza R."/>
            <person name="De Haan G."/>
            <person name="DeGray S."/>
            <person name="DeMaso C."/>
            <person name="Dhargay N."/>
            <person name="Dooley K."/>
            <person name="Dooley E."/>
            <person name="Doricent M."/>
            <person name="Dorje P."/>
            <person name="Dorjee K."/>
            <person name="Dupes A."/>
            <person name="Elong R."/>
            <person name="Falk J."/>
            <person name="Farina A."/>
            <person name="Faro S."/>
            <person name="Ferguson D."/>
            <person name="Fisher S."/>
            <person name="Foley C.D."/>
            <person name="Franke A."/>
            <person name="Friedrich D."/>
            <person name="Gadbois L."/>
            <person name="Gearin G."/>
            <person name="Gearin C.R."/>
            <person name="Giannoukos G."/>
            <person name="Goode T."/>
            <person name="Graham J."/>
            <person name="Grandbois E."/>
            <person name="Grewal S."/>
            <person name="Gyaltsen K."/>
            <person name="Hafez N."/>
            <person name="Hagos B."/>
            <person name="Hall J."/>
            <person name="Henson C."/>
            <person name="Hollinger A."/>
            <person name="Honan T."/>
            <person name="Huard M.D."/>
            <person name="Hughes L."/>
            <person name="Hurhula B."/>
            <person name="Husby M.E."/>
            <person name="Kamat A."/>
            <person name="Kanga B."/>
            <person name="Kashin S."/>
            <person name="Khazanovich D."/>
            <person name="Kisner P."/>
            <person name="Lance K."/>
            <person name="Lara M."/>
            <person name="Lee W."/>
            <person name="Lennon N."/>
            <person name="Letendre F."/>
            <person name="LeVine R."/>
            <person name="Lipovsky A."/>
            <person name="Liu X."/>
            <person name="Liu J."/>
            <person name="Liu S."/>
            <person name="Lokyitsang T."/>
            <person name="Lokyitsang Y."/>
            <person name="Lubonja R."/>
            <person name="Lui A."/>
            <person name="MacDonald P."/>
            <person name="Magnisalis V."/>
            <person name="Maru K."/>
            <person name="Matthews C."/>
            <person name="McCusker W."/>
            <person name="McDonough S."/>
            <person name="Mehta T."/>
            <person name="Meldrim J."/>
            <person name="Meneus L."/>
            <person name="Mihai O."/>
            <person name="Mihalev A."/>
            <person name="Mihova T."/>
            <person name="Mittelman R."/>
            <person name="Mlenga V."/>
            <person name="Montmayeur A."/>
            <person name="Mulrain L."/>
            <person name="Navidi A."/>
            <person name="Naylor J."/>
            <person name="Negash T."/>
            <person name="Nguyen T."/>
            <person name="Nguyen N."/>
            <person name="Nicol R."/>
            <person name="Norbu C."/>
            <person name="Norbu N."/>
            <person name="Novod N."/>
            <person name="O'Neill B."/>
            <person name="Osman S."/>
            <person name="Markiewicz E."/>
            <person name="Oyono O.L."/>
            <person name="Patti C."/>
            <person name="Phunkhang P."/>
            <person name="Pierre F."/>
            <person name="Priest M."/>
            <person name="Raghuraman S."/>
            <person name="Rege F."/>
            <person name="Reyes R."/>
            <person name="Rise C."/>
            <person name="Rogov P."/>
            <person name="Ross K."/>
            <person name="Ryan E."/>
            <person name="Settipalli S."/>
            <person name="Shea T."/>
            <person name="Sherpa N."/>
            <person name="Shi L."/>
            <person name="Shih D."/>
            <person name="Sparrow T."/>
            <person name="Spaulding J."/>
            <person name="Stalker J."/>
            <person name="Stange-Thomann N."/>
            <person name="Stavropoulos S."/>
            <person name="Stone C."/>
            <person name="Strader C."/>
            <person name="Tesfaye S."/>
            <person name="Thomson T."/>
            <person name="Thoulutsang Y."/>
            <person name="Thoulutsang D."/>
            <person name="Topham K."/>
            <person name="Topping I."/>
            <person name="Tsamla T."/>
            <person name="Vassiliev H."/>
            <person name="Vo A."/>
            <person name="Wangchuk T."/>
            <person name="Wangdi T."/>
            <person name="Weiand M."/>
            <person name="Wilkinson J."/>
            <person name="Wilson A."/>
            <person name="Yadav S."/>
            <person name="Young G."/>
            <person name="Yu Q."/>
            <person name="Zembek L."/>
            <person name="Zhong D."/>
            <person name="Zimmer A."/>
            <person name="Zwirko Z."/>
            <person name="Jaffe D.B."/>
            <person name="Alvarez P."/>
            <person name="Brockman W."/>
            <person name="Butler J."/>
            <person name="Chin C."/>
            <person name="Gnerre S."/>
            <person name="Grabherr M."/>
            <person name="Kleber M."/>
            <person name="Mauceli E."/>
            <person name="MacCallum I."/>
        </authorList>
    </citation>
    <scope>NUCLEOTIDE SEQUENCE [LARGE SCALE GENOMIC DNA]</scope>
    <source>
        <strain evidence="14">Tucson 15010-1051.87</strain>
    </source>
</reference>
<dbReference type="GO" id="GO:0000981">
    <property type="term" value="F:DNA-binding transcription factor activity, RNA polymerase II-specific"/>
    <property type="evidence" value="ECO:0007669"/>
    <property type="project" value="TreeGrafter"/>
</dbReference>
<dbReference type="AlphaFoldDB" id="B4LBN5"/>
<dbReference type="HOGENOM" id="CLU_002678_94_1_1"/>
<keyword evidence="2 9" id="KW-0479">Metal-binding</keyword>
<dbReference type="FunFam" id="3.30.160.60:FF:002343">
    <property type="entry name" value="Zinc finger protein 33A"/>
    <property type="match status" value="1"/>
</dbReference>
<dbReference type="PANTHER" id="PTHR14003:SF23">
    <property type="entry name" value="ZINC FINGER PROTEIN 143"/>
    <property type="match status" value="1"/>
</dbReference>
<dbReference type="PANTHER" id="PTHR14003">
    <property type="entry name" value="TRANSCRIPTIONAL REPRESSOR PROTEIN YY"/>
    <property type="match status" value="1"/>
</dbReference>
<evidence type="ECO:0000256" key="5">
    <source>
        <dbReference type="ARBA" id="ARBA00022833"/>
    </source>
</evidence>
<dbReference type="InParanoid" id="B4LBN5"/>
<dbReference type="KEGG" id="dvi:6623065"/>
<evidence type="ECO:0000259" key="11">
    <source>
        <dbReference type="PROSITE" id="PS50157"/>
    </source>
</evidence>
<dbReference type="SMR" id="B4LBN5"/>
<evidence type="ECO:0000313" key="13">
    <source>
        <dbReference type="EMBL" id="EDW70845.2"/>
    </source>
</evidence>
<dbReference type="EMBL" id="CH940647">
    <property type="protein sequence ID" value="EDW70845.2"/>
    <property type="molecule type" value="Genomic_DNA"/>
</dbReference>
<protein>
    <recommendedName>
        <fullName evidence="15">Protein krueppel</fullName>
    </recommendedName>
</protein>
<organism evidence="13 14">
    <name type="scientific">Drosophila virilis</name>
    <name type="common">Fruit fly</name>
    <dbReference type="NCBI Taxonomy" id="7244"/>
    <lineage>
        <taxon>Eukaryota</taxon>
        <taxon>Metazoa</taxon>
        <taxon>Ecdysozoa</taxon>
        <taxon>Arthropoda</taxon>
        <taxon>Hexapoda</taxon>
        <taxon>Insecta</taxon>
        <taxon>Pterygota</taxon>
        <taxon>Neoptera</taxon>
        <taxon>Endopterygota</taxon>
        <taxon>Diptera</taxon>
        <taxon>Brachycera</taxon>
        <taxon>Muscomorpha</taxon>
        <taxon>Ephydroidea</taxon>
        <taxon>Drosophilidae</taxon>
        <taxon>Drosophila</taxon>
    </lineage>
</organism>
<feature type="binding site" evidence="9">
    <location>
        <position position="11"/>
    </location>
    <ligand>
        <name>Zn(2+)</name>
        <dbReference type="ChEBI" id="CHEBI:29105"/>
    </ligand>
</feature>
<dbReference type="GO" id="GO:0000978">
    <property type="term" value="F:RNA polymerase II cis-regulatory region sequence-specific DNA binding"/>
    <property type="evidence" value="ECO:0007669"/>
    <property type="project" value="TreeGrafter"/>
</dbReference>
<dbReference type="eggNOG" id="KOG1721">
    <property type="taxonomic scope" value="Eukaryota"/>
</dbReference>
<feature type="domain" description="C2H2-type" evidence="11">
    <location>
        <begin position="227"/>
        <end position="254"/>
    </location>
</feature>
<evidence type="ECO:0000313" key="14">
    <source>
        <dbReference type="Proteomes" id="UP000008792"/>
    </source>
</evidence>
<dbReference type="SMART" id="SM00355">
    <property type="entry name" value="ZnF_C2H2"/>
    <property type="match status" value="5"/>
</dbReference>
<dbReference type="Gene3D" id="3.40.1800.20">
    <property type="match status" value="1"/>
</dbReference>
<evidence type="ECO:0000256" key="4">
    <source>
        <dbReference type="ARBA" id="ARBA00022771"/>
    </source>
</evidence>
<dbReference type="FunFam" id="3.30.160.60:FF:000045">
    <property type="entry name" value="ZFP69 zinc finger protein B"/>
    <property type="match status" value="1"/>
</dbReference>
<sequence>MSSMADVCRSCFKSSNMLVDIFAERHEDEPSLATMLSQCGDCEVKCDDALPKQLCLDCALATKNAFSLRRSLLSSDSGVYMEAAEAYGPLEDSDIDLAHLHFESMLEMGTAAGSIGAASSEEDNQENRTPTPDDVTKSQRYPIRKRKRKRYASEERYSSDGSYTGEERDSSEENCSSEKLTRQKKVKKPNFRNKERPCKCPYPRCTADFMSNKGLNAHMKRHGKRTHICDKCPKAFVRKYDLDEHRRIHTGERPFKCPHCPQSFTWNNVLRLHVRTHTGERPFQCVNCPKSFASSHSLNEHRRVHTKHCAFVCPHCQSSFRHSKTLKRHILGHGKDLTT</sequence>
<dbReference type="InterPro" id="IPR013087">
    <property type="entry name" value="Znf_C2H2_type"/>
</dbReference>
<evidence type="ECO:0000256" key="2">
    <source>
        <dbReference type="ARBA" id="ARBA00022723"/>
    </source>
</evidence>
<keyword evidence="14" id="KW-1185">Reference proteome</keyword>
<dbReference type="PROSITE" id="PS50157">
    <property type="entry name" value="ZINC_FINGER_C2H2_2"/>
    <property type="match status" value="4"/>
</dbReference>
<keyword evidence="6" id="KW-0238">DNA-binding</keyword>
<proteinExistence type="predicted"/>
<dbReference type="OrthoDB" id="9439903at2759"/>
<dbReference type="SUPFAM" id="SSF57667">
    <property type="entry name" value="beta-beta-alpha zinc fingers"/>
    <property type="match status" value="3"/>
</dbReference>
<feature type="binding site" evidence="9">
    <location>
        <position position="58"/>
    </location>
    <ligand>
        <name>Zn(2+)</name>
        <dbReference type="ChEBI" id="CHEBI:29105"/>
    </ligand>
</feature>
<evidence type="ECO:0000256" key="7">
    <source>
        <dbReference type="ARBA" id="ARBA00023242"/>
    </source>
</evidence>
<dbReference type="GO" id="GO:0000785">
    <property type="term" value="C:chromatin"/>
    <property type="evidence" value="ECO:0007669"/>
    <property type="project" value="TreeGrafter"/>
</dbReference>
<evidence type="ECO:0000256" key="10">
    <source>
        <dbReference type="SAM" id="MobiDB-lite"/>
    </source>
</evidence>
<dbReference type="Proteomes" id="UP000008792">
    <property type="component" value="Unassembled WGS sequence"/>
</dbReference>
<dbReference type="GO" id="GO:0031519">
    <property type="term" value="C:PcG protein complex"/>
    <property type="evidence" value="ECO:0007669"/>
    <property type="project" value="TreeGrafter"/>
</dbReference>
<dbReference type="Pfam" id="PF07776">
    <property type="entry name" value="zf-AD"/>
    <property type="match status" value="1"/>
</dbReference>
<evidence type="ECO:0000256" key="6">
    <source>
        <dbReference type="ARBA" id="ARBA00023125"/>
    </source>
</evidence>
<feature type="domain" description="ZAD" evidence="12">
    <location>
        <begin position="6"/>
        <end position="82"/>
    </location>
</feature>
<dbReference type="PROSITE" id="PS51915">
    <property type="entry name" value="ZAD"/>
    <property type="match status" value="1"/>
</dbReference>
<evidence type="ECO:0000259" key="12">
    <source>
        <dbReference type="PROSITE" id="PS51915"/>
    </source>
</evidence>
<comment type="subcellular location">
    <subcellularLocation>
        <location evidence="1">Nucleus</location>
    </subcellularLocation>
</comment>
<gene>
    <name evidence="13" type="primary">Dvir\GJ14007</name>
    <name evidence="13" type="ORF">Dvir_GJ14007</name>
</gene>
<feature type="binding site" evidence="9">
    <location>
        <position position="55"/>
    </location>
    <ligand>
        <name>Zn(2+)</name>
        <dbReference type="ChEBI" id="CHEBI:29105"/>
    </ligand>
</feature>
<feature type="binding site" evidence="9">
    <location>
        <position position="8"/>
    </location>
    <ligand>
        <name>Zn(2+)</name>
        <dbReference type="ChEBI" id="CHEBI:29105"/>
    </ligand>
</feature>
<keyword evidence="3" id="KW-0677">Repeat</keyword>
<dbReference type="GO" id="GO:0008270">
    <property type="term" value="F:zinc ion binding"/>
    <property type="evidence" value="ECO:0007669"/>
    <property type="project" value="UniProtKB-UniRule"/>
</dbReference>
<dbReference type="FunFam" id="3.30.160.60:FF:000557">
    <property type="entry name" value="zinc finger and SCAN domain-containing protein 29"/>
    <property type="match status" value="1"/>
</dbReference>
<evidence type="ECO:0000256" key="9">
    <source>
        <dbReference type="PROSITE-ProRule" id="PRU01263"/>
    </source>
</evidence>
<evidence type="ECO:0000256" key="3">
    <source>
        <dbReference type="ARBA" id="ARBA00022737"/>
    </source>
</evidence>
<accession>B4LBN5</accession>
<feature type="domain" description="C2H2-type" evidence="11">
    <location>
        <begin position="311"/>
        <end position="338"/>
    </location>
</feature>
<dbReference type="InterPro" id="IPR012934">
    <property type="entry name" value="Znf_AD"/>
</dbReference>
<dbReference type="Gene3D" id="3.30.160.60">
    <property type="entry name" value="Classic Zinc Finger"/>
    <property type="match status" value="4"/>
</dbReference>